<dbReference type="RefSeq" id="WP_290130918.1">
    <property type="nucleotide sequence ID" value="NZ_CP129121.1"/>
</dbReference>
<evidence type="ECO:0000256" key="4">
    <source>
        <dbReference type="SAM" id="Phobius"/>
    </source>
</evidence>
<protein>
    <recommendedName>
        <fullName evidence="5">Response regulatory domain-containing protein</fullName>
    </recommendedName>
</protein>
<keyword evidence="4" id="KW-1133">Transmembrane helix</keyword>
<dbReference type="SUPFAM" id="SSF52172">
    <property type="entry name" value="CheY-like"/>
    <property type="match status" value="1"/>
</dbReference>
<keyword evidence="7" id="KW-1185">Reference proteome</keyword>
<reference evidence="6 7" key="1">
    <citation type="submission" date="2019-07" db="EMBL/GenBank/DDBJ databases">
        <title>Whole genome shotgun sequence of Halomonas halophila NBRC 102604.</title>
        <authorList>
            <person name="Hosoyama A."/>
            <person name="Uohara A."/>
            <person name="Ohji S."/>
            <person name="Ichikawa N."/>
        </authorList>
    </citation>
    <scope>NUCLEOTIDE SEQUENCE [LARGE SCALE GENOMIC DNA]</scope>
    <source>
        <strain evidence="6 7">NBRC 102604</strain>
    </source>
</reference>
<evidence type="ECO:0000313" key="6">
    <source>
        <dbReference type="EMBL" id="GEK73337.1"/>
    </source>
</evidence>
<dbReference type="PROSITE" id="PS50110">
    <property type="entry name" value="RESPONSE_REGULATORY"/>
    <property type="match status" value="1"/>
</dbReference>
<evidence type="ECO:0000256" key="1">
    <source>
        <dbReference type="ARBA" id="ARBA00022553"/>
    </source>
</evidence>
<dbReference type="Gene3D" id="3.40.50.2300">
    <property type="match status" value="1"/>
</dbReference>
<keyword evidence="4" id="KW-0472">Membrane</keyword>
<feature type="transmembrane region" description="Helical" evidence="4">
    <location>
        <begin position="14"/>
        <end position="34"/>
    </location>
</feature>
<feature type="modified residue" description="4-aspartylphosphate" evidence="3">
    <location>
        <position position="300"/>
    </location>
</feature>
<gene>
    <name evidence="6" type="ORF">HHA04nite_18810</name>
</gene>
<comment type="caution">
    <text evidence="6">The sequence shown here is derived from an EMBL/GenBank/DDBJ whole genome shotgun (WGS) entry which is preliminary data.</text>
</comment>
<dbReference type="PANTHER" id="PTHR45339">
    <property type="entry name" value="HYBRID SIGNAL TRANSDUCTION HISTIDINE KINASE J"/>
    <property type="match status" value="1"/>
</dbReference>
<dbReference type="Proteomes" id="UP000321121">
    <property type="component" value="Unassembled WGS sequence"/>
</dbReference>
<dbReference type="SMART" id="SM00448">
    <property type="entry name" value="REC"/>
    <property type="match status" value="1"/>
</dbReference>
<feature type="domain" description="Response regulatory" evidence="5">
    <location>
        <begin position="251"/>
        <end position="371"/>
    </location>
</feature>
<proteinExistence type="predicted"/>
<keyword evidence="1 3" id="KW-0597">Phosphoprotein</keyword>
<dbReference type="Pfam" id="PF00072">
    <property type="entry name" value="Response_reg"/>
    <property type="match status" value="1"/>
</dbReference>
<dbReference type="EMBL" id="BJUS01000020">
    <property type="protein sequence ID" value="GEK73337.1"/>
    <property type="molecule type" value="Genomic_DNA"/>
</dbReference>
<feature type="transmembrane region" description="Helical" evidence="4">
    <location>
        <begin position="54"/>
        <end position="75"/>
    </location>
</feature>
<sequence length="381" mass="42117">MSVENDKERAWPRLVTPILWPLLVLQVVLVGLWLAVGLSGRWLVLSPVSWGDTFWWLLVLAVGSGLNVTAFLMLLRQRLRAEEARVEAAFGRLNERLVAIGGDDAPGAGRLQDAGLPLERRLEAVAESCDALGERWQAELEAVRGVERRLNDDLQAQQGRLARLETGRVRAQEESRLKSGYLSHLQQMLQPLMASVSEVLQGERFQRPDGDAERNALAGLRERLAETAVLLENLGDPESTEAALPPPSAARVLVVDDGPVNLMLARKVLEGRGLEVVTATSGREALDSLEASPFDLVFLDIYMAGLDGVETCRAWRAREAERGDRGRSVLVALTANAGESDRRRFREAGMDDYLAKPYRPQDLLDRVQHWLPGRLAGEDDA</sequence>
<dbReference type="CDD" id="cd17546">
    <property type="entry name" value="REC_hyHK_CKI1_RcsC-like"/>
    <property type="match status" value="1"/>
</dbReference>
<keyword evidence="4" id="KW-0812">Transmembrane</keyword>
<dbReference type="InterPro" id="IPR001789">
    <property type="entry name" value="Sig_transdc_resp-reg_receiver"/>
</dbReference>
<evidence type="ECO:0000256" key="3">
    <source>
        <dbReference type="PROSITE-ProRule" id="PRU00169"/>
    </source>
</evidence>
<name>A0ABQ0U4M6_9GAMM</name>
<evidence type="ECO:0000256" key="2">
    <source>
        <dbReference type="ARBA" id="ARBA00023012"/>
    </source>
</evidence>
<accession>A0ABQ0U4M6</accession>
<dbReference type="InterPro" id="IPR011006">
    <property type="entry name" value="CheY-like_superfamily"/>
</dbReference>
<dbReference type="PANTHER" id="PTHR45339:SF1">
    <property type="entry name" value="HYBRID SIGNAL TRANSDUCTION HISTIDINE KINASE J"/>
    <property type="match status" value="1"/>
</dbReference>
<evidence type="ECO:0000259" key="5">
    <source>
        <dbReference type="PROSITE" id="PS50110"/>
    </source>
</evidence>
<keyword evidence="2" id="KW-0902">Two-component regulatory system</keyword>
<evidence type="ECO:0000313" key="7">
    <source>
        <dbReference type="Proteomes" id="UP000321121"/>
    </source>
</evidence>
<organism evidence="6 7">
    <name type="scientific">Halomonas halophila</name>
    <dbReference type="NCBI Taxonomy" id="29573"/>
    <lineage>
        <taxon>Bacteria</taxon>
        <taxon>Pseudomonadati</taxon>
        <taxon>Pseudomonadota</taxon>
        <taxon>Gammaproteobacteria</taxon>
        <taxon>Oceanospirillales</taxon>
        <taxon>Halomonadaceae</taxon>
        <taxon>Halomonas</taxon>
    </lineage>
</organism>